<organism evidence="1 2">
    <name type="scientific">Asticcacaulis biprosthecium C19</name>
    <dbReference type="NCBI Taxonomy" id="715226"/>
    <lineage>
        <taxon>Bacteria</taxon>
        <taxon>Pseudomonadati</taxon>
        <taxon>Pseudomonadota</taxon>
        <taxon>Alphaproteobacteria</taxon>
        <taxon>Caulobacterales</taxon>
        <taxon>Caulobacteraceae</taxon>
        <taxon>Asticcacaulis</taxon>
    </lineage>
</organism>
<name>F4QM29_9CAUL</name>
<dbReference type="HOGENOM" id="CLU_2128321_0_0_5"/>
<evidence type="ECO:0000313" key="1">
    <source>
        <dbReference type="EMBL" id="EGF93601.1"/>
    </source>
</evidence>
<dbReference type="Proteomes" id="UP000006512">
    <property type="component" value="Unassembled WGS sequence"/>
</dbReference>
<proteinExistence type="predicted"/>
<accession>F4QM29</accession>
<gene>
    <name evidence="1" type="ORF">ABI_20420</name>
</gene>
<keyword evidence="2" id="KW-1185">Reference proteome</keyword>
<dbReference type="EMBL" id="GL883077">
    <property type="protein sequence ID" value="EGF93601.1"/>
    <property type="molecule type" value="Genomic_DNA"/>
</dbReference>
<reference evidence="2" key="1">
    <citation type="submission" date="2011-03" db="EMBL/GenBank/DDBJ databases">
        <title>Draft genome sequence of Brevundimonas diminuta.</title>
        <authorList>
            <person name="Brown P.J.B."/>
            <person name="Buechlein A."/>
            <person name="Hemmerich C."/>
            <person name="Brun Y.V."/>
        </authorList>
    </citation>
    <scope>NUCLEOTIDE SEQUENCE [LARGE SCALE GENOMIC DNA]</scope>
    <source>
        <strain evidence="2">C19</strain>
    </source>
</reference>
<dbReference type="RefSeq" id="WP_006272801.1">
    <property type="nucleotide sequence ID" value="NZ_GL883077.1"/>
</dbReference>
<evidence type="ECO:0000313" key="2">
    <source>
        <dbReference type="Proteomes" id="UP000006512"/>
    </source>
</evidence>
<protein>
    <submittedName>
        <fullName evidence="1">Uncharacterized protein</fullName>
    </submittedName>
</protein>
<dbReference type="AlphaFoldDB" id="F4QM29"/>
<sequence length="113" mass="12730">MARTIDLHDEVARRDYFRMLFRTLDNGGITPRALRITLDGVVKASTHMDFDDKAQAELTGFLTRVIDMYKFGEIDILAATDDIDLLVMAAEADSPDLMQFVYVGPETFGCMTM</sequence>
<dbReference type="OrthoDB" id="9837092at2"/>